<dbReference type="Proteomes" id="UP001177140">
    <property type="component" value="Unassembled WGS sequence"/>
</dbReference>
<dbReference type="AlphaFoldDB" id="A0AA41VT68"/>
<keyword evidence="5" id="KW-0812">Transmembrane</keyword>
<dbReference type="EMBL" id="JAJJMA010288513">
    <property type="protein sequence ID" value="MCL7047021.1"/>
    <property type="molecule type" value="Genomic_DNA"/>
</dbReference>
<dbReference type="Pfam" id="PF25052">
    <property type="entry name" value="AtDEF-like"/>
    <property type="match status" value="1"/>
</dbReference>
<protein>
    <submittedName>
        <fullName evidence="6">Uncharacterized protein</fullName>
    </submittedName>
</protein>
<comment type="similarity">
    <text evidence="1">Belongs to the DEFL family.</text>
</comment>
<evidence type="ECO:0000256" key="5">
    <source>
        <dbReference type="SAM" id="Phobius"/>
    </source>
</evidence>
<keyword evidence="4" id="KW-0611">Plant defense</keyword>
<name>A0AA41VT68_PAPNU</name>
<dbReference type="PANTHER" id="PTHR48224:SF1">
    <property type="entry name" value="DEFENSIN-LIKE PROTEIN 270"/>
    <property type="match status" value="1"/>
</dbReference>
<keyword evidence="3" id="KW-0295">Fungicide</keyword>
<keyword evidence="7" id="KW-1185">Reference proteome</keyword>
<evidence type="ECO:0000256" key="4">
    <source>
        <dbReference type="ARBA" id="ARBA00022821"/>
    </source>
</evidence>
<evidence type="ECO:0000313" key="7">
    <source>
        <dbReference type="Proteomes" id="UP001177140"/>
    </source>
</evidence>
<keyword evidence="2" id="KW-0929">Antimicrobial</keyword>
<evidence type="ECO:0000313" key="6">
    <source>
        <dbReference type="EMBL" id="MCL7047021.1"/>
    </source>
</evidence>
<accession>A0AA41VT68</accession>
<keyword evidence="5" id="KW-1133">Transmembrane helix</keyword>
<dbReference type="InterPro" id="IPR010851">
    <property type="entry name" value="DEFL"/>
</dbReference>
<proteinExistence type="inferred from homology"/>
<keyword evidence="5" id="KW-0472">Membrane</keyword>
<gene>
    <name evidence="6" type="ORF">MKW94_018268</name>
</gene>
<reference evidence="6" key="1">
    <citation type="submission" date="2022-03" db="EMBL/GenBank/DDBJ databases">
        <title>A functionally conserved STORR gene fusion in Papaver species that diverged 16.8 million years ago.</title>
        <authorList>
            <person name="Catania T."/>
        </authorList>
    </citation>
    <scope>NUCLEOTIDE SEQUENCE</scope>
    <source>
        <strain evidence="6">S-191538</strain>
    </source>
</reference>
<dbReference type="GO" id="GO:0031640">
    <property type="term" value="P:killing of cells of another organism"/>
    <property type="evidence" value="ECO:0007669"/>
    <property type="project" value="UniProtKB-KW"/>
</dbReference>
<feature type="transmembrane region" description="Helical" evidence="5">
    <location>
        <begin position="6"/>
        <end position="27"/>
    </location>
</feature>
<evidence type="ECO:0000256" key="3">
    <source>
        <dbReference type="ARBA" id="ARBA00022577"/>
    </source>
</evidence>
<comment type="caution">
    <text evidence="6">The sequence shown here is derived from an EMBL/GenBank/DDBJ whole genome shotgun (WGS) entry which is preliminary data.</text>
</comment>
<dbReference type="GO" id="GO:0050832">
    <property type="term" value="P:defense response to fungus"/>
    <property type="evidence" value="ECO:0007669"/>
    <property type="project" value="UniProtKB-KW"/>
</dbReference>
<evidence type="ECO:0000256" key="2">
    <source>
        <dbReference type="ARBA" id="ARBA00022529"/>
    </source>
</evidence>
<organism evidence="6 7">
    <name type="scientific">Papaver nudicaule</name>
    <name type="common">Iceland poppy</name>
    <dbReference type="NCBI Taxonomy" id="74823"/>
    <lineage>
        <taxon>Eukaryota</taxon>
        <taxon>Viridiplantae</taxon>
        <taxon>Streptophyta</taxon>
        <taxon>Embryophyta</taxon>
        <taxon>Tracheophyta</taxon>
        <taxon>Spermatophyta</taxon>
        <taxon>Magnoliopsida</taxon>
        <taxon>Ranunculales</taxon>
        <taxon>Papaveraceae</taxon>
        <taxon>Papaveroideae</taxon>
        <taxon>Papaver</taxon>
    </lineage>
</organism>
<sequence>MVSFKQFSLTYLIIVIIFGFMLVSSFVNASRALDGDGVVPRDYTDDCKFVGACKDGSDCTSQCEHQNFHDGGRCIDDPRVHRRLRCCCIAAY</sequence>
<evidence type="ECO:0000256" key="1">
    <source>
        <dbReference type="ARBA" id="ARBA00006722"/>
    </source>
</evidence>
<dbReference type="PANTHER" id="PTHR48224">
    <property type="entry name" value="DEFENSIN-LIKE PROTEIN 270-RELATED"/>
    <property type="match status" value="1"/>
</dbReference>